<keyword evidence="5" id="KW-0520">NAD</keyword>
<evidence type="ECO:0000256" key="2">
    <source>
        <dbReference type="ARBA" id="ARBA00022729"/>
    </source>
</evidence>
<dbReference type="RefSeq" id="WP_338889054.1">
    <property type="nucleotide sequence ID" value="NZ_CP147846.1"/>
</dbReference>
<dbReference type="Pfam" id="PF13450">
    <property type="entry name" value="NAD_binding_8"/>
    <property type="match status" value="1"/>
</dbReference>
<accession>A0ABZ2PHM6</accession>
<reference evidence="6 7" key="1">
    <citation type="submission" date="2024-03" db="EMBL/GenBank/DDBJ databases">
        <title>Natural products discovery in diverse microorganisms through a two-stage MS feature dereplication strategy.</title>
        <authorList>
            <person name="Zhang R."/>
        </authorList>
    </citation>
    <scope>NUCLEOTIDE SEQUENCE [LARGE SCALE GENOMIC DNA]</scope>
    <source>
        <strain evidence="6 7">18930</strain>
    </source>
</reference>
<evidence type="ECO:0000313" key="7">
    <source>
        <dbReference type="Proteomes" id="UP001432000"/>
    </source>
</evidence>
<dbReference type="Proteomes" id="UP001432000">
    <property type="component" value="Chromosome"/>
</dbReference>
<dbReference type="InterPro" id="IPR052206">
    <property type="entry name" value="Retinol_saturase"/>
</dbReference>
<evidence type="ECO:0000313" key="6">
    <source>
        <dbReference type="EMBL" id="WXG68685.1"/>
    </source>
</evidence>
<dbReference type="PANTHER" id="PTHR46091:SF3">
    <property type="entry name" value="AMINE OXIDASE DOMAIN-CONTAINING PROTEIN"/>
    <property type="match status" value="1"/>
</dbReference>
<organism evidence="6 7">
    <name type="scientific">Rhodococcus sovatensis</name>
    <dbReference type="NCBI Taxonomy" id="1805840"/>
    <lineage>
        <taxon>Bacteria</taxon>
        <taxon>Bacillati</taxon>
        <taxon>Actinomycetota</taxon>
        <taxon>Actinomycetes</taxon>
        <taxon>Mycobacteriales</taxon>
        <taxon>Nocardiaceae</taxon>
        <taxon>Rhodococcus</taxon>
    </lineage>
</organism>
<keyword evidence="3" id="KW-0274">FAD</keyword>
<dbReference type="PANTHER" id="PTHR46091">
    <property type="entry name" value="BLR7054 PROTEIN"/>
    <property type="match status" value="1"/>
</dbReference>
<name>A0ABZ2PHM6_9NOCA</name>
<dbReference type="InterPro" id="IPR036188">
    <property type="entry name" value="FAD/NAD-bd_sf"/>
</dbReference>
<dbReference type="Gene3D" id="3.50.50.60">
    <property type="entry name" value="FAD/NAD(P)-binding domain"/>
    <property type="match status" value="2"/>
</dbReference>
<keyword evidence="2" id="KW-0732">Signal</keyword>
<keyword evidence="7" id="KW-1185">Reference proteome</keyword>
<evidence type="ECO:0000256" key="1">
    <source>
        <dbReference type="ARBA" id="ARBA00022630"/>
    </source>
</evidence>
<dbReference type="SUPFAM" id="SSF51905">
    <property type="entry name" value="FAD/NAD(P)-binding domain"/>
    <property type="match status" value="1"/>
</dbReference>
<dbReference type="EMBL" id="CP147846">
    <property type="protein sequence ID" value="WXG68685.1"/>
    <property type="molecule type" value="Genomic_DNA"/>
</dbReference>
<keyword evidence="4" id="KW-0521">NADP</keyword>
<gene>
    <name evidence="6" type="ORF">WDS16_26465</name>
</gene>
<sequence length="533" mass="57422">MPVGQSYKRSRLQETWDAIVIGSGIGGLTVAAFLAQAGQRVLVLEKHSTAGGATQTFKRAGYEWDAGLHYIGQVHRPNSGLRRIFDYISNGELEWDPMPDVYNTIVVGDKAYEYLSGEVAFADRMKLYFPNEVEAIDAYLGLVNHVNRSARMFFAHRTLPPAVANSAYDDMCTPFREYSDRTVVDVLSELTDDIDLIAVLCGHCGDYSLSPGKASFAVHAMLIRHYIDGASYPRGGSGQLAETIASVIESAGGEILVGAEVTSILLDDTHAAAGVEMADDRIFRARAVISDAGITPTLGGLLPASHGSDTAREVLNECTAVGPSLPWVVLNIGIAESAADLGLPRGNIWIHPEPDIDAHLEAFERKPATSPMPLFFITFPSAKDSTWDDRHPGRSTIDIAGVTSWALFEQFSGTAWMNRGAEYEAIKSRLIDELLEQVYRFCPQVRGKIDHTELATPLSFNHFLGRSHGDFMSLAASPARFAIPNLGAHSGIENLYLAGQDVAAAGVVGATQGGVLAASAVLGRNVLDDMAQA</sequence>
<evidence type="ECO:0000256" key="5">
    <source>
        <dbReference type="ARBA" id="ARBA00023027"/>
    </source>
</evidence>
<evidence type="ECO:0000256" key="3">
    <source>
        <dbReference type="ARBA" id="ARBA00022827"/>
    </source>
</evidence>
<protein>
    <submittedName>
        <fullName evidence="6">NAD(P)/FAD-dependent oxidoreductase</fullName>
    </submittedName>
</protein>
<evidence type="ECO:0000256" key="4">
    <source>
        <dbReference type="ARBA" id="ARBA00022857"/>
    </source>
</evidence>
<proteinExistence type="predicted"/>
<keyword evidence="1" id="KW-0285">Flavoprotein</keyword>